<evidence type="ECO:0000256" key="1">
    <source>
        <dbReference type="SAM" id="SignalP"/>
    </source>
</evidence>
<dbReference type="AlphaFoldDB" id="A0A6G5A7B4"/>
<reference evidence="2" key="1">
    <citation type="submission" date="2020-03" db="EMBL/GenBank/DDBJ databases">
        <title>A transcriptome and proteome of the tick Rhipicephalus microplus shaped by the genetic composition of its hosts and developmental stage.</title>
        <authorList>
            <person name="Garcia G.R."/>
            <person name="Ribeiro J.M.C."/>
            <person name="Maruyama S.R."/>
            <person name="Gardinasse L.G."/>
            <person name="Nelson K."/>
            <person name="Ferreira B.R."/>
            <person name="Andrade T.G."/>
            <person name="Santos I.K.F.M."/>
        </authorList>
    </citation>
    <scope>NUCLEOTIDE SEQUENCE</scope>
    <source>
        <strain evidence="2">NSGR</strain>
        <tissue evidence="2">Salivary glands</tissue>
    </source>
</reference>
<feature type="chain" id="PRO_5026164746" evidence="1">
    <location>
        <begin position="20"/>
        <end position="73"/>
    </location>
</feature>
<protein>
    <submittedName>
        <fullName evidence="2">Putative kazal domain protein</fullName>
    </submittedName>
</protein>
<feature type="signal peptide" evidence="1">
    <location>
        <begin position="1"/>
        <end position="19"/>
    </location>
</feature>
<name>A0A6G5A7B4_RHIMP</name>
<keyword evidence="1" id="KW-0732">Signal</keyword>
<sequence>MNFTVCFIALTFFLISSDWQRSSNPTVQAGKVLFGHKDCWRHTCYYGSCPREAPSACGCPSPWEAIFGIKNCR</sequence>
<evidence type="ECO:0000313" key="2">
    <source>
        <dbReference type="EMBL" id="NIE46076.1"/>
    </source>
</evidence>
<dbReference type="EMBL" id="GIKN01003803">
    <property type="protein sequence ID" value="NIE46076.1"/>
    <property type="molecule type" value="Transcribed_RNA"/>
</dbReference>
<organism evidence="2">
    <name type="scientific">Rhipicephalus microplus</name>
    <name type="common">Cattle tick</name>
    <name type="synonym">Boophilus microplus</name>
    <dbReference type="NCBI Taxonomy" id="6941"/>
    <lineage>
        <taxon>Eukaryota</taxon>
        <taxon>Metazoa</taxon>
        <taxon>Ecdysozoa</taxon>
        <taxon>Arthropoda</taxon>
        <taxon>Chelicerata</taxon>
        <taxon>Arachnida</taxon>
        <taxon>Acari</taxon>
        <taxon>Parasitiformes</taxon>
        <taxon>Ixodida</taxon>
        <taxon>Ixodoidea</taxon>
        <taxon>Ixodidae</taxon>
        <taxon>Rhipicephalinae</taxon>
        <taxon>Rhipicephalus</taxon>
        <taxon>Boophilus</taxon>
    </lineage>
</organism>
<accession>A0A6G5A7B4</accession>
<proteinExistence type="predicted"/>